<sequence>MNIEGFDIEPHSAMKNMKLRYFRVIEEIFNAQSLVGASSKLNLTPTAVSKACLEVENILGVKLFTRSNSGMMPTEICQSIVETSRIIKAELEKLAHKVNEFKEIRTGTVNIGFQAPALEKRIMSGIAQLKTKDAALKIRIVYRERPYLLDMLESGDLDFAFVDFFQLNQNKSFDMSVMHRDNCFAASRESSMSIPELLEGWEENRKKLWILPVRGVALRERFDATLSARDLQPPNNIIEYNSSVGLEDLFVCTNGWGILPLYAVPIIEKYIILNDHYDMLEEMKLESGLVWMKNHTRTPHIEEAIGMFLNNQTD</sequence>
<evidence type="ECO:0000256" key="3">
    <source>
        <dbReference type="ARBA" id="ARBA00023125"/>
    </source>
</evidence>
<evidence type="ECO:0000313" key="6">
    <source>
        <dbReference type="EMBL" id="GGC25719.1"/>
    </source>
</evidence>
<comment type="caution">
    <text evidence="6">The sequence shown here is derived from an EMBL/GenBank/DDBJ whole genome shotgun (WGS) entry which is preliminary data.</text>
</comment>
<proteinExistence type="inferred from homology"/>
<protein>
    <recommendedName>
        <fullName evidence="5">HTH lysR-type domain-containing protein</fullName>
    </recommendedName>
</protein>
<dbReference type="SUPFAM" id="SSF53850">
    <property type="entry name" value="Periplasmic binding protein-like II"/>
    <property type="match status" value="1"/>
</dbReference>
<dbReference type="SUPFAM" id="SSF46785">
    <property type="entry name" value="Winged helix' DNA-binding domain"/>
    <property type="match status" value="1"/>
</dbReference>
<organism evidence="6 7">
    <name type="scientific">Asaia siamensis</name>
    <dbReference type="NCBI Taxonomy" id="110479"/>
    <lineage>
        <taxon>Bacteria</taxon>
        <taxon>Pseudomonadati</taxon>
        <taxon>Pseudomonadota</taxon>
        <taxon>Alphaproteobacteria</taxon>
        <taxon>Acetobacterales</taxon>
        <taxon>Acetobacteraceae</taxon>
        <taxon>Asaia</taxon>
    </lineage>
</organism>
<dbReference type="EMBL" id="BMCH01000002">
    <property type="protein sequence ID" value="GGC25719.1"/>
    <property type="molecule type" value="Genomic_DNA"/>
</dbReference>
<dbReference type="InterPro" id="IPR036388">
    <property type="entry name" value="WH-like_DNA-bd_sf"/>
</dbReference>
<dbReference type="Gene3D" id="3.40.190.290">
    <property type="match status" value="1"/>
</dbReference>
<keyword evidence="3" id="KW-0238">DNA-binding</keyword>
<name>A0ABQ1LK19_9PROT</name>
<dbReference type="PANTHER" id="PTHR30419:SF8">
    <property type="entry name" value="NITROGEN ASSIMILATION TRANSCRIPTIONAL ACTIVATOR-RELATED"/>
    <property type="match status" value="1"/>
</dbReference>
<reference evidence="7" key="1">
    <citation type="journal article" date="2019" name="Int. J. Syst. Evol. Microbiol.">
        <title>The Global Catalogue of Microorganisms (GCM) 10K type strain sequencing project: providing services to taxonomists for standard genome sequencing and annotation.</title>
        <authorList>
            <consortium name="The Broad Institute Genomics Platform"/>
            <consortium name="The Broad Institute Genome Sequencing Center for Infectious Disease"/>
            <person name="Wu L."/>
            <person name="Ma J."/>
        </authorList>
    </citation>
    <scope>NUCLEOTIDE SEQUENCE [LARGE SCALE GENOMIC DNA]</scope>
    <source>
        <strain evidence="7">CCM 7132</strain>
    </source>
</reference>
<dbReference type="Gene3D" id="1.10.10.10">
    <property type="entry name" value="Winged helix-like DNA-binding domain superfamily/Winged helix DNA-binding domain"/>
    <property type="match status" value="1"/>
</dbReference>
<evidence type="ECO:0000256" key="4">
    <source>
        <dbReference type="ARBA" id="ARBA00023163"/>
    </source>
</evidence>
<keyword evidence="4" id="KW-0804">Transcription</keyword>
<dbReference type="Proteomes" id="UP000637769">
    <property type="component" value="Unassembled WGS sequence"/>
</dbReference>
<keyword evidence="2" id="KW-0805">Transcription regulation</keyword>
<dbReference type="PROSITE" id="PS50931">
    <property type="entry name" value="HTH_LYSR"/>
    <property type="match status" value="1"/>
</dbReference>
<dbReference type="RefSeq" id="WP_188425589.1">
    <property type="nucleotide sequence ID" value="NZ_BMCH01000002.1"/>
</dbReference>
<feature type="domain" description="HTH lysR-type" evidence="5">
    <location>
        <begin position="17"/>
        <end position="74"/>
    </location>
</feature>
<dbReference type="Pfam" id="PF03466">
    <property type="entry name" value="LysR_substrate"/>
    <property type="match status" value="1"/>
</dbReference>
<keyword evidence="7" id="KW-1185">Reference proteome</keyword>
<dbReference type="InterPro" id="IPR000847">
    <property type="entry name" value="LysR_HTH_N"/>
</dbReference>
<gene>
    <name evidence="6" type="ORF">GCM10007207_08900</name>
</gene>
<evidence type="ECO:0000256" key="1">
    <source>
        <dbReference type="ARBA" id="ARBA00009437"/>
    </source>
</evidence>
<evidence type="ECO:0000313" key="7">
    <source>
        <dbReference type="Proteomes" id="UP000637769"/>
    </source>
</evidence>
<dbReference type="PANTHER" id="PTHR30419">
    <property type="entry name" value="HTH-TYPE TRANSCRIPTIONAL REGULATOR YBHD"/>
    <property type="match status" value="1"/>
</dbReference>
<dbReference type="InterPro" id="IPR005119">
    <property type="entry name" value="LysR_subst-bd"/>
</dbReference>
<dbReference type="InterPro" id="IPR036390">
    <property type="entry name" value="WH_DNA-bd_sf"/>
</dbReference>
<dbReference type="Pfam" id="PF00126">
    <property type="entry name" value="HTH_1"/>
    <property type="match status" value="1"/>
</dbReference>
<dbReference type="InterPro" id="IPR050950">
    <property type="entry name" value="HTH-type_LysR_regulators"/>
</dbReference>
<evidence type="ECO:0000256" key="2">
    <source>
        <dbReference type="ARBA" id="ARBA00023015"/>
    </source>
</evidence>
<comment type="similarity">
    <text evidence="1">Belongs to the LysR transcriptional regulatory family.</text>
</comment>
<accession>A0ABQ1LK19</accession>
<evidence type="ECO:0000259" key="5">
    <source>
        <dbReference type="PROSITE" id="PS50931"/>
    </source>
</evidence>